<organism evidence="7 9">
    <name type="scientific">Bifidobacterium pseudocatenulatum</name>
    <dbReference type="NCBI Taxonomy" id="28026"/>
    <lineage>
        <taxon>Bacteria</taxon>
        <taxon>Bacillati</taxon>
        <taxon>Actinomycetota</taxon>
        <taxon>Actinomycetes</taxon>
        <taxon>Bifidobacteriales</taxon>
        <taxon>Bifidobacteriaceae</taxon>
        <taxon>Bifidobacterium</taxon>
    </lineage>
</organism>
<dbReference type="GO" id="GO:0005524">
    <property type="term" value="F:ATP binding"/>
    <property type="evidence" value="ECO:0007669"/>
    <property type="project" value="UniProtKB-KW"/>
</dbReference>
<keyword evidence="4" id="KW-0067">ATP-binding</keyword>
<evidence type="ECO:0000313" key="7">
    <source>
        <dbReference type="EMBL" id="RHL96917.1"/>
    </source>
</evidence>
<dbReference type="SMART" id="SM00490">
    <property type="entry name" value="HELICc"/>
    <property type="match status" value="1"/>
</dbReference>
<dbReference type="EMBL" id="CABHOD010000004">
    <property type="protein sequence ID" value="VUX63328.1"/>
    <property type="molecule type" value="Genomic_DNA"/>
</dbReference>
<dbReference type="AlphaFoldDB" id="A0AAQ0LWC8"/>
<evidence type="ECO:0000256" key="5">
    <source>
        <dbReference type="ARBA" id="ARBA00023118"/>
    </source>
</evidence>
<dbReference type="Proteomes" id="UP000331308">
    <property type="component" value="Unassembled WGS sequence"/>
</dbReference>
<comment type="caution">
    <text evidence="7">The sequence shown here is derived from an EMBL/GenBank/DDBJ whole genome shotgun (WGS) entry which is preliminary data.</text>
</comment>
<dbReference type="GO" id="GO:0004386">
    <property type="term" value="F:helicase activity"/>
    <property type="evidence" value="ECO:0007669"/>
    <property type="project" value="UniProtKB-KW"/>
</dbReference>
<dbReference type="GO" id="GO:0051607">
    <property type="term" value="P:defense response to virus"/>
    <property type="evidence" value="ECO:0007669"/>
    <property type="project" value="UniProtKB-KW"/>
</dbReference>
<dbReference type="Pfam" id="PF22590">
    <property type="entry name" value="Cas3-like_C_2"/>
    <property type="match status" value="1"/>
</dbReference>
<name>A0AAQ0LWC8_BIFPS</name>
<evidence type="ECO:0000313" key="9">
    <source>
        <dbReference type="Proteomes" id="UP000285613"/>
    </source>
</evidence>
<dbReference type="Proteomes" id="UP000285613">
    <property type="component" value="Unassembled WGS sequence"/>
</dbReference>
<dbReference type="NCBIfam" id="TIGR02621">
    <property type="entry name" value="cas3_GSU0051"/>
    <property type="match status" value="1"/>
</dbReference>
<dbReference type="InterPro" id="IPR001650">
    <property type="entry name" value="Helicase_C-like"/>
</dbReference>
<evidence type="ECO:0000313" key="8">
    <source>
        <dbReference type="EMBL" id="VUX63328.1"/>
    </source>
</evidence>
<evidence type="ECO:0000256" key="2">
    <source>
        <dbReference type="ARBA" id="ARBA00022801"/>
    </source>
</evidence>
<dbReference type="Gene3D" id="3.40.50.300">
    <property type="entry name" value="P-loop containing nucleotide triphosphate hydrolases"/>
    <property type="match status" value="2"/>
</dbReference>
<accession>A0AAQ0LWC8</accession>
<dbReference type="SUPFAM" id="SSF52540">
    <property type="entry name" value="P-loop containing nucleoside triphosphate hydrolases"/>
    <property type="match status" value="1"/>
</dbReference>
<evidence type="ECO:0000256" key="4">
    <source>
        <dbReference type="ARBA" id="ARBA00022840"/>
    </source>
</evidence>
<evidence type="ECO:0000256" key="3">
    <source>
        <dbReference type="ARBA" id="ARBA00022806"/>
    </source>
</evidence>
<evidence type="ECO:0000313" key="10">
    <source>
        <dbReference type="Proteomes" id="UP000331308"/>
    </source>
</evidence>
<dbReference type="GO" id="GO:0016787">
    <property type="term" value="F:hydrolase activity"/>
    <property type="evidence" value="ECO:0007669"/>
    <property type="project" value="UniProtKB-KW"/>
</dbReference>
<sequence length="1006" mass="112310">MVEVTQALAFMEQQYAQFVALAHDGRTPYRWQFRLMRYVAQEGRWPDRISVPTASGKTSVIDIHVFLNAMVGLAEGESRKEHEILSCLPLRRIPRRLALTVNRRSLVDDQFDEADELCGKIHTSDSMIHYKEGLKLRAGVHDGLPHTDKPSVMNVVELRGGIASQRDWRYYPQTCAVICATPDMFGSRLLFRGYGTSRTMRSMEAGLLAYDTVLVADEAHLSRQLLETAQQVDRIESMADYPLSEYVSPLQVVETTATPASEDAKRTSVEIEQEDLTVETSLADRLCKPKPVVLDCTSATEKEEIQKIVDTCVGMIQNQESGEYGETGNGVVGCIVNTVKKAKQVAKELSAQLKKAGIRRPVASYIGPMRAYDKKKILTAMRDAMSLDASPESPCCIIGTQTLEVGVDVDFTTLITELAPASALVQRAGRVNRRGLNPQGDMYVFGVEGKRLTAKTAAPYDERDLDKALAWLEKLPRTDSELPNMSAWSVRQSILQGNYVPAEKPRRLLFQRLEPWDAENLSSTDEQLSADLRLPGLQQGSADLNLWLRDDLADDSPDIGVVVRDLPQDTNVAIALLEETEPENEELFPLRNQDQAAKLKASLEGGAIRAFLYRASNEEGQRVLPLGAADANRPDSYDGRIKTGDVIVLDASVKMFTELSSEGEVVMLDLDGKSMAKDVYNACALGKMVRYYKEADGHDGIKTAFTQAYALVNNIGDFTAEQQEQMNRDLQLICTPASEMSSDSFADANTLVLNRIMYEEDETGCKTWWVVVSLHASDSGSESDQEILSAKAKEYELLLGGPHRQEEGHQDHVAARAEALARMVGFDDDMVENLRIAGEYHDEGKIDARFQTLLYQGRKPQGQRKFRAKSRFSSRAWEQQFRNQCQLRGWRHEQRSVAEFVLACETETELRQLPEYRRQLIERLIGTSHGHGRSTFEHGTDYLLPESGGASRAQAPALNNIADDLFESGGWEALIDRTNQRYGFWGVSYMEALLRAADITCSKEGL</sequence>
<keyword evidence="3" id="KW-0347">Helicase</keyword>
<reference evidence="7 9" key="1">
    <citation type="submission" date="2018-08" db="EMBL/GenBank/DDBJ databases">
        <title>A genome reference for cultivated species of the human gut microbiota.</title>
        <authorList>
            <person name="Zou Y."/>
            <person name="Xue W."/>
            <person name="Luo G."/>
        </authorList>
    </citation>
    <scope>NUCLEOTIDE SEQUENCE [LARGE SCALE GENOMIC DNA]</scope>
    <source>
        <strain evidence="7 9">AF36-12AT</strain>
    </source>
</reference>
<dbReference type="InterPro" id="IPR006483">
    <property type="entry name" value="CRISPR-assoc_Cas3_HD"/>
</dbReference>
<dbReference type="EC" id="3.1.-.-" evidence="8"/>
<keyword evidence="2 8" id="KW-0378">Hydrolase</keyword>
<dbReference type="InterPro" id="IPR027417">
    <property type="entry name" value="P-loop_NTPase"/>
</dbReference>
<dbReference type="RefSeq" id="WP_117810554.1">
    <property type="nucleotide sequence ID" value="NZ_CABHOD010000004.1"/>
</dbReference>
<reference evidence="8 10" key="2">
    <citation type="submission" date="2019-07" db="EMBL/GenBank/DDBJ databases">
        <authorList>
            <person name="Chang H.-W."/>
            <person name="Raman A."/>
            <person name="Venkatesh S."/>
            <person name="Gehrig J."/>
        </authorList>
    </citation>
    <scope>NUCLEOTIDE SEQUENCE [LARGE SCALE GENOMIC DNA]</scope>
    <source>
        <strain evidence="8">Bifidobacterium_pseudocatenulatum_LFYP_29</strain>
    </source>
</reference>
<dbReference type="PROSITE" id="PS51643">
    <property type="entry name" value="HD_CAS3"/>
    <property type="match status" value="1"/>
</dbReference>
<keyword evidence="5" id="KW-0051">Antiviral defense</keyword>
<protein>
    <submittedName>
        <fullName evidence="8">CRISPR-associated nuclease/helicase Cas3</fullName>
        <ecNumber evidence="8">3.1.-.-</ecNumber>
    </submittedName>
    <submittedName>
        <fullName evidence="7">Type I-U CRISPR-associated helicase/endonuclease Cas3</fullName>
    </submittedName>
</protein>
<evidence type="ECO:0000259" key="6">
    <source>
        <dbReference type="PROSITE" id="PS51643"/>
    </source>
</evidence>
<dbReference type="EMBL" id="QRPH01000002">
    <property type="protein sequence ID" value="RHL96917.1"/>
    <property type="molecule type" value="Genomic_DNA"/>
</dbReference>
<proteinExistence type="predicted"/>
<gene>
    <name evidence="7" type="primary">cas3u</name>
    <name evidence="8" type="synonym">cas3</name>
    <name evidence="8" type="ORF">BPLFYP29_00906</name>
    <name evidence="7" type="ORF">DWZ91_02595</name>
</gene>
<dbReference type="InterPro" id="IPR054712">
    <property type="entry name" value="Cas3-like_dom"/>
</dbReference>
<feature type="domain" description="HD Cas3-type" evidence="6">
    <location>
        <begin position="799"/>
        <end position="1000"/>
    </location>
</feature>
<dbReference type="InterPro" id="IPR013444">
    <property type="entry name" value="Helicase_Cas3_CRISPR-ass_Anaes"/>
</dbReference>
<evidence type="ECO:0000256" key="1">
    <source>
        <dbReference type="ARBA" id="ARBA00022741"/>
    </source>
</evidence>
<keyword evidence="1" id="KW-0547">Nucleotide-binding</keyword>